<gene>
    <name evidence="1" type="ORF">CXB77_01145</name>
</gene>
<dbReference type="EMBL" id="PPGH01000010">
    <property type="protein sequence ID" value="PQJ97512.1"/>
    <property type="molecule type" value="Genomic_DNA"/>
</dbReference>
<dbReference type="RefSeq" id="WP_105072471.1">
    <property type="nucleotide sequence ID" value="NZ_PPGH01000010.1"/>
</dbReference>
<comment type="caution">
    <text evidence="1">The sequence shown here is derived from an EMBL/GenBank/DDBJ whole genome shotgun (WGS) entry which is preliminary data.</text>
</comment>
<accession>A0A2S7XVR4</accession>
<name>A0A2S7XVR4_9GAMM</name>
<evidence type="ECO:0000313" key="1">
    <source>
        <dbReference type="EMBL" id="PQJ97512.1"/>
    </source>
</evidence>
<organism evidence="1 2">
    <name type="scientific">Chromatium okenii</name>
    <dbReference type="NCBI Taxonomy" id="61644"/>
    <lineage>
        <taxon>Bacteria</taxon>
        <taxon>Pseudomonadati</taxon>
        <taxon>Pseudomonadota</taxon>
        <taxon>Gammaproteobacteria</taxon>
        <taxon>Chromatiales</taxon>
        <taxon>Chromatiaceae</taxon>
        <taxon>Chromatium</taxon>
    </lineage>
</organism>
<sequence>MWRFLRRQRAALLSSVALHLVFAALLLISAYFTPPKSKPDARLHTVKARLVEIPQPPFC</sequence>
<dbReference type="Proteomes" id="UP000239936">
    <property type="component" value="Unassembled WGS sequence"/>
</dbReference>
<reference evidence="1 2" key="1">
    <citation type="submission" date="2018-01" db="EMBL/GenBank/DDBJ databases">
        <title>The complete genome sequence of Chromatium okenii LaCa, a purple sulfur bacterium with a turbulent life.</title>
        <authorList>
            <person name="Luedin S.M."/>
            <person name="Liechti N."/>
            <person name="Storelli N."/>
            <person name="Danza F."/>
            <person name="Wittwer M."/>
            <person name="Pothier J.F."/>
            <person name="Tonolla M.A."/>
        </authorList>
    </citation>
    <scope>NUCLEOTIDE SEQUENCE [LARGE SCALE GENOMIC DNA]</scope>
    <source>
        <strain evidence="1 2">LaCa</strain>
    </source>
</reference>
<keyword evidence="2" id="KW-1185">Reference proteome</keyword>
<protein>
    <submittedName>
        <fullName evidence="1">Uncharacterized protein</fullName>
    </submittedName>
</protein>
<proteinExistence type="predicted"/>
<evidence type="ECO:0000313" key="2">
    <source>
        <dbReference type="Proteomes" id="UP000239936"/>
    </source>
</evidence>
<dbReference type="AlphaFoldDB" id="A0A2S7XVR4"/>